<dbReference type="GO" id="GO:0003677">
    <property type="term" value="F:DNA binding"/>
    <property type="evidence" value="ECO:0007669"/>
    <property type="project" value="UniProtKB-KW"/>
</dbReference>
<keyword evidence="4" id="KW-0238">DNA-binding</keyword>
<keyword evidence="3" id="KW-0815">Transposition</keyword>
<accession>A0A2U3PZX0</accession>
<dbReference type="InterPro" id="IPR001207">
    <property type="entry name" value="Transposase_mutator"/>
</dbReference>
<evidence type="ECO:0000256" key="5">
    <source>
        <dbReference type="ARBA" id="ARBA00023172"/>
    </source>
</evidence>
<dbReference type="EMBL" id="LS398110">
    <property type="protein sequence ID" value="SPP94648.1"/>
    <property type="molecule type" value="Genomic_DNA"/>
</dbReference>
<sequence>MSMRRRRRKSGRGRRGSCASSTLIAIGVDWEGRRQVLAVELANRESRSSWKVFWKA</sequence>
<evidence type="ECO:0000256" key="2">
    <source>
        <dbReference type="ARBA" id="ARBA00010961"/>
    </source>
</evidence>
<evidence type="ECO:0008006" key="8">
    <source>
        <dbReference type="Google" id="ProtNLM"/>
    </source>
</evidence>
<protein>
    <recommendedName>
        <fullName evidence="8">Transposase</fullName>
    </recommendedName>
</protein>
<organism evidence="6 7">
    <name type="scientific">Bradyrhizobium vignae</name>
    <dbReference type="NCBI Taxonomy" id="1549949"/>
    <lineage>
        <taxon>Bacteria</taxon>
        <taxon>Pseudomonadati</taxon>
        <taxon>Pseudomonadota</taxon>
        <taxon>Alphaproteobacteria</taxon>
        <taxon>Hyphomicrobiales</taxon>
        <taxon>Nitrobacteraceae</taxon>
        <taxon>Bradyrhizobium</taxon>
    </lineage>
</organism>
<keyword evidence="5" id="KW-0233">DNA recombination</keyword>
<dbReference type="GO" id="GO:0006313">
    <property type="term" value="P:DNA transposition"/>
    <property type="evidence" value="ECO:0007669"/>
    <property type="project" value="InterPro"/>
</dbReference>
<dbReference type="Pfam" id="PF00872">
    <property type="entry name" value="Transposase_mut"/>
    <property type="match status" value="1"/>
</dbReference>
<proteinExistence type="inferred from homology"/>
<dbReference type="GO" id="GO:0004803">
    <property type="term" value="F:transposase activity"/>
    <property type="evidence" value="ECO:0007669"/>
    <property type="project" value="InterPro"/>
</dbReference>
<evidence type="ECO:0000256" key="1">
    <source>
        <dbReference type="ARBA" id="ARBA00002190"/>
    </source>
</evidence>
<evidence type="ECO:0000313" key="7">
    <source>
        <dbReference type="Proteomes" id="UP000246085"/>
    </source>
</evidence>
<dbReference type="Proteomes" id="UP000246085">
    <property type="component" value="Chromosome BRAD3257"/>
</dbReference>
<comment type="similarity">
    <text evidence="2">Belongs to the transposase mutator family.</text>
</comment>
<name>A0A2U3PZX0_9BRAD</name>
<evidence type="ECO:0000313" key="6">
    <source>
        <dbReference type="EMBL" id="SPP94648.1"/>
    </source>
</evidence>
<evidence type="ECO:0000256" key="4">
    <source>
        <dbReference type="ARBA" id="ARBA00023125"/>
    </source>
</evidence>
<dbReference type="KEGG" id="bvz:BRAD3257_3629"/>
<gene>
    <name evidence="6" type="ORF">BRAD3257_3629</name>
</gene>
<reference evidence="6 7" key="1">
    <citation type="submission" date="2018-03" db="EMBL/GenBank/DDBJ databases">
        <authorList>
            <person name="Gully D."/>
        </authorList>
    </citation>
    <scope>NUCLEOTIDE SEQUENCE [LARGE SCALE GENOMIC DNA]</scope>
    <source>
        <strain evidence="6">ORS3257</strain>
    </source>
</reference>
<comment type="function">
    <text evidence="1">Required for the transposition of the insertion element.</text>
</comment>
<dbReference type="AlphaFoldDB" id="A0A2U3PZX0"/>
<evidence type="ECO:0000256" key="3">
    <source>
        <dbReference type="ARBA" id="ARBA00022578"/>
    </source>
</evidence>